<dbReference type="InterPro" id="IPR036217">
    <property type="entry name" value="MethylDNA_cys_MeTrfase_DNAb"/>
</dbReference>
<dbReference type="FunFam" id="1.10.10.10:FF:000214">
    <property type="entry name" value="Methylated-DNA--protein-cysteine methyltransferase"/>
    <property type="match status" value="1"/>
</dbReference>
<dbReference type="SUPFAM" id="SSF53155">
    <property type="entry name" value="Methylated DNA-protein cysteine methyltransferase domain"/>
    <property type="match status" value="1"/>
</dbReference>
<evidence type="ECO:0000256" key="4">
    <source>
        <dbReference type="ARBA" id="ARBA00022603"/>
    </source>
</evidence>
<dbReference type="RefSeq" id="WP_068629744.1">
    <property type="nucleotide sequence ID" value="NZ_LSZQ01000036.1"/>
</dbReference>
<keyword evidence="12" id="KW-1185">Reference proteome</keyword>
<dbReference type="PROSITE" id="PS00374">
    <property type="entry name" value="MGMT"/>
    <property type="match status" value="1"/>
</dbReference>
<comment type="miscellaneous">
    <text evidence="9">This enzyme catalyzes only one turnover and therefore is not strictly catalytic. According to one definition, an enzyme is a biocatalyst that acts repeatedly and over many reaction cycles.</text>
</comment>
<evidence type="ECO:0000256" key="7">
    <source>
        <dbReference type="ARBA" id="ARBA00023204"/>
    </source>
</evidence>
<dbReference type="SUPFAM" id="SSF46767">
    <property type="entry name" value="Methylated DNA-protein cysteine methyltransferase, C-terminal domain"/>
    <property type="match status" value="1"/>
</dbReference>
<proteinExistence type="inferred from homology"/>
<protein>
    <recommendedName>
        <fullName evidence="9">Methylated-DNA--protein-cysteine methyltransferase</fullName>
        <ecNumber evidence="9">2.1.1.63</ecNumber>
    </recommendedName>
    <alternativeName>
        <fullName evidence="9">6-O-methylguanine-DNA methyltransferase</fullName>
        <shortName evidence="9">MGMT</shortName>
    </alternativeName>
    <alternativeName>
        <fullName evidence="9">O-6-methylguanine-DNA-alkyltransferase</fullName>
    </alternativeName>
</protein>
<sequence>MRSLYLETFATPLAAFSIATNESGAVVATAFGGEAVLQARLRAALGPAEGLPFKLRRTHSEARRQVETYFAGKLTGFELVLAPLRGTAFQQKVWRALSEIPFGETTSYGALAAQLGQPRAARAVGSANGANPICLIVPCHRVIAADGSPGGFAYGLAIKQALLAHERARR</sequence>
<dbReference type="GO" id="GO:0005737">
    <property type="term" value="C:cytoplasm"/>
    <property type="evidence" value="ECO:0007669"/>
    <property type="project" value="UniProtKB-SubCell"/>
</dbReference>
<dbReference type="CDD" id="cd06445">
    <property type="entry name" value="ATase"/>
    <property type="match status" value="1"/>
</dbReference>
<dbReference type="GO" id="GO:0003908">
    <property type="term" value="F:methylated-DNA-[protein]-cysteine S-methyltransferase activity"/>
    <property type="evidence" value="ECO:0007669"/>
    <property type="project" value="UniProtKB-UniRule"/>
</dbReference>
<evidence type="ECO:0000313" key="11">
    <source>
        <dbReference type="EMBL" id="KXU36212.1"/>
    </source>
</evidence>
<comment type="caution">
    <text evidence="11">The sequence shown here is derived from an EMBL/GenBank/DDBJ whole genome shotgun (WGS) entry which is preliminary data.</text>
</comment>
<feature type="active site" description="Nucleophile; methyl group acceptor" evidence="9">
    <location>
        <position position="139"/>
    </location>
</feature>
<dbReference type="InterPro" id="IPR036631">
    <property type="entry name" value="MGMT_N_sf"/>
</dbReference>
<dbReference type="EMBL" id="LSZQ01000036">
    <property type="protein sequence ID" value="KXU36212.1"/>
    <property type="molecule type" value="Genomic_DNA"/>
</dbReference>
<dbReference type="InterPro" id="IPR036388">
    <property type="entry name" value="WH-like_DNA-bd_sf"/>
</dbReference>
<accession>A0A139SNW9</accession>
<gene>
    <name evidence="11" type="ORF">AXK11_04635</name>
</gene>
<dbReference type="EC" id="2.1.1.63" evidence="9"/>
<evidence type="ECO:0000256" key="8">
    <source>
        <dbReference type="ARBA" id="ARBA00049348"/>
    </source>
</evidence>
<organism evidence="11 12">
    <name type="scientific">Cephaloticoccus primus</name>
    <dbReference type="NCBI Taxonomy" id="1548207"/>
    <lineage>
        <taxon>Bacteria</taxon>
        <taxon>Pseudomonadati</taxon>
        <taxon>Verrucomicrobiota</taxon>
        <taxon>Opitutia</taxon>
        <taxon>Opitutales</taxon>
        <taxon>Opitutaceae</taxon>
        <taxon>Cephaloticoccus</taxon>
    </lineage>
</organism>
<dbReference type="OrthoDB" id="9783680at2"/>
<comment type="function">
    <text evidence="9">Involved in the cellular defense against the biological effects of O6-methylguanine (O6-MeG) and O4-methylthymine (O4-MeT) in DNA. Repairs the methylated nucleobase in DNA by stoichiometrically transferring the methyl group to a cysteine residue in the enzyme. This is a suicide reaction: the enzyme is irreversibly inactivated.</text>
</comment>
<comment type="subcellular location">
    <subcellularLocation>
        <location evidence="9">Cytoplasm</location>
    </subcellularLocation>
</comment>
<dbReference type="GO" id="GO:0006307">
    <property type="term" value="P:DNA alkylation repair"/>
    <property type="evidence" value="ECO:0007669"/>
    <property type="project" value="UniProtKB-UniRule"/>
</dbReference>
<keyword evidence="6 9" id="KW-0227">DNA damage</keyword>
<evidence type="ECO:0000256" key="9">
    <source>
        <dbReference type="HAMAP-Rule" id="MF_00772"/>
    </source>
</evidence>
<reference evidence="12" key="1">
    <citation type="submission" date="2016-02" db="EMBL/GenBank/DDBJ databases">
        <authorList>
            <person name="Sanders J.G."/>
            <person name="Lin J.Y."/>
            <person name="Wertz J.T."/>
            <person name="Russell J.A."/>
            <person name="Moreau C.S."/>
            <person name="Powell S."/>
        </authorList>
    </citation>
    <scope>NUCLEOTIDE SEQUENCE [LARGE SCALE GENOMIC DNA]</scope>
    <source>
        <strain evidence="12">CAG34</strain>
    </source>
</reference>
<dbReference type="Gene3D" id="1.10.10.10">
    <property type="entry name" value="Winged helix-like DNA-binding domain superfamily/Winged helix DNA-binding domain"/>
    <property type="match status" value="1"/>
</dbReference>
<evidence type="ECO:0000259" key="10">
    <source>
        <dbReference type="Pfam" id="PF01035"/>
    </source>
</evidence>
<dbReference type="Pfam" id="PF01035">
    <property type="entry name" value="DNA_binding_1"/>
    <property type="match status" value="1"/>
</dbReference>
<dbReference type="HAMAP" id="MF_00772">
    <property type="entry name" value="OGT"/>
    <property type="match status" value="1"/>
</dbReference>
<evidence type="ECO:0000256" key="5">
    <source>
        <dbReference type="ARBA" id="ARBA00022679"/>
    </source>
</evidence>
<dbReference type="STRING" id="1548207.AXK11_04635"/>
<dbReference type="PANTHER" id="PTHR10815:SF13">
    <property type="entry name" value="METHYLATED-DNA--PROTEIN-CYSTEINE METHYLTRANSFERASE"/>
    <property type="match status" value="1"/>
</dbReference>
<keyword evidence="5 9" id="KW-0808">Transferase</keyword>
<dbReference type="Proteomes" id="UP000070058">
    <property type="component" value="Unassembled WGS sequence"/>
</dbReference>
<dbReference type="NCBIfam" id="TIGR00589">
    <property type="entry name" value="ogt"/>
    <property type="match status" value="1"/>
</dbReference>
<dbReference type="InterPro" id="IPR023546">
    <property type="entry name" value="MGMT"/>
</dbReference>
<keyword evidence="7 9" id="KW-0234">DNA repair</keyword>
<comment type="similarity">
    <text evidence="2 9">Belongs to the MGMT family.</text>
</comment>
<dbReference type="AlphaFoldDB" id="A0A139SNW9"/>
<name>A0A139SNW9_9BACT</name>
<comment type="catalytic activity">
    <reaction evidence="1 9">
        <text>a 4-O-methyl-thymidine in DNA + L-cysteinyl-[protein] = a thymidine in DNA + S-methyl-L-cysteinyl-[protein]</text>
        <dbReference type="Rhea" id="RHEA:53428"/>
        <dbReference type="Rhea" id="RHEA-COMP:10131"/>
        <dbReference type="Rhea" id="RHEA-COMP:10132"/>
        <dbReference type="Rhea" id="RHEA-COMP:13555"/>
        <dbReference type="Rhea" id="RHEA-COMP:13556"/>
        <dbReference type="ChEBI" id="CHEBI:29950"/>
        <dbReference type="ChEBI" id="CHEBI:82612"/>
        <dbReference type="ChEBI" id="CHEBI:137386"/>
        <dbReference type="ChEBI" id="CHEBI:137387"/>
        <dbReference type="EC" id="2.1.1.63"/>
    </reaction>
</comment>
<dbReference type="PANTHER" id="PTHR10815">
    <property type="entry name" value="METHYLATED-DNA--PROTEIN-CYSTEINE METHYLTRANSFERASE"/>
    <property type="match status" value="1"/>
</dbReference>
<evidence type="ECO:0000256" key="2">
    <source>
        <dbReference type="ARBA" id="ARBA00008711"/>
    </source>
</evidence>
<evidence type="ECO:0000256" key="1">
    <source>
        <dbReference type="ARBA" id="ARBA00001286"/>
    </source>
</evidence>
<evidence type="ECO:0000256" key="6">
    <source>
        <dbReference type="ARBA" id="ARBA00022763"/>
    </source>
</evidence>
<evidence type="ECO:0000313" key="12">
    <source>
        <dbReference type="Proteomes" id="UP000070058"/>
    </source>
</evidence>
<comment type="catalytic activity">
    <reaction evidence="8 9">
        <text>a 6-O-methyl-2'-deoxyguanosine in DNA + L-cysteinyl-[protein] = S-methyl-L-cysteinyl-[protein] + a 2'-deoxyguanosine in DNA</text>
        <dbReference type="Rhea" id="RHEA:24000"/>
        <dbReference type="Rhea" id="RHEA-COMP:10131"/>
        <dbReference type="Rhea" id="RHEA-COMP:10132"/>
        <dbReference type="Rhea" id="RHEA-COMP:11367"/>
        <dbReference type="Rhea" id="RHEA-COMP:11368"/>
        <dbReference type="ChEBI" id="CHEBI:29950"/>
        <dbReference type="ChEBI" id="CHEBI:82612"/>
        <dbReference type="ChEBI" id="CHEBI:85445"/>
        <dbReference type="ChEBI" id="CHEBI:85448"/>
        <dbReference type="EC" id="2.1.1.63"/>
    </reaction>
</comment>
<feature type="domain" description="Methylated-DNA-[protein]-cysteine S-methyltransferase DNA binding" evidence="10">
    <location>
        <begin position="88"/>
        <end position="167"/>
    </location>
</feature>
<keyword evidence="3 9" id="KW-0963">Cytoplasm</keyword>
<evidence type="ECO:0000256" key="3">
    <source>
        <dbReference type="ARBA" id="ARBA00022490"/>
    </source>
</evidence>
<dbReference type="InterPro" id="IPR001497">
    <property type="entry name" value="MethylDNA_cys_MeTrfase_AS"/>
</dbReference>
<dbReference type="GO" id="GO:0032259">
    <property type="term" value="P:methylation"/>
    <property type="evidence" value="ECO:0007669"/>
    <property type="project" value="UniProtKB-KW"/>
</dbReference>
<dbReference type="InterPro" id="IPR014048">
    <property type="entry name" value="MethylDNA_cys_MeTrfase_DNA-bd"/>
</dbReference>
<keyword evidence="4 9" id="KW-0489">Methyltransferase</keyword>